<keyword evidence="4" id="KW-0493">Microtubule</keyword>
<evidence type="ECO:0000256" key="2">
    <source>
        <dbReference type="ARBA" id="ARBA00010337"/>
    </source>
</evidence>
<keyword evidence="5" id="KW-0206">Cytoskeleton</keyword>
<keyword evidence="11" id="KW-1185">Reference proteome</keyword>
<dbReference type="GO" id="GO:0043015">
    <property type="term" value="F:gamma-tubulin binding"/>
    <property type="evidence" value="ECO:0007669"/>
    <property type="project" value="InterPro"/>
</dbReference>
<dbReference type="eggNOG" id="KOG2709">
    <property type="taxonomic scope" value="Eukaryota"/>
</dbReference>
<dbReference type="OrthoDB" id="78652at2759"/>
<evidence type="ECO:0000256" key="1">
    <source>
        <dbReference type="ARBA" id="ARBA00004267"/>
    </source>
</evidence>
<protein>
    <submittedName>
        <fullName evidence="10">Spc97 spc98 family protein</fullName>
    </submittedName>
</protein>
<feature type="domain" description="Senescence" evidence="8">
    <location>
        <begin position="328"/>
        <end position="524"/>
    </location>
</feature>
<feature type="region of interest" description="Disordered" evidence="6">
    <location>
        <begin position="183"/>
        <end position="255"/>
    </location>
</feature>
<dbReference type="PANTHER" id="PTHR19302">
    <property type="entry name" value="GAMMA TUBULIN COMPLEX PROTEIN"/>
    <property type="match status" value="1"/>
</dbReference>
<dbReference type="Gene3D" id="1.20.120.1900">
    <property type="entry name" value="Gamma-tubulin complex, C-terminal domain"/>
    <property type="match status" value="1"/>
</dbReference>
<evidence type="ECO:0000256" key="4">
    <source>
        <dbReference type="ARBA" id="ARBA00022701"/>
    </source>
</evidence>
<dbReference type="GO" id="GO:0051011">
    <property type="term" value="F:microtubule minus-end binding"/>
    <property type="evidence" value="ECO:0007669"/>
    <property type="project" value="TreeGrafter"/>
</dbReference>
<evidence type="ECO:0000313" key="10">
    <source>
        <dbReference type="EMBL" id="EPE02315.1"/>
    </source>
</evidence>
<dbReference type="GO" id="GO:0051321">
    <property type="term" value="P:meiotic cell cycle"/>
    <property type="evidence" value="ECO:0007669"/>
    <property type="project" value="TreeGrafter"/>
</dbReference>
<dbReference type="Proteomes" id="UP000016923">
    <property type="component" value="Unassembled WGS sequence"/>
</dbReference>
<evidence type="ECO:0000313" key="11">
    <source>
        <dbReference type="Proteomes" id="UP000016923"/>
    </source>
</evidence>
<dbReference type="GO" id="GO:0000922">
    <property type="term" value="C:spindle pole"/>
    <property type="evidence" value="ECO:0007669"/>
    <property type="project" value="InterPro"/>
</dbReference>
<dbReference type="GO" id="GO:0007020">
    <property type="term" value="P:microtubule nucleation"/>
    <property type="evidence" value="ECO:0007669"/>
    <property type="project" value="InterPro"/>
</dbReference>
<dbReference type="InterPro" id="IPR041470">
    <property type="entry name" value="GCP_N"/>
</dbReference>
<reference evidence="10 11" key="1">
    <citation type="journal article" date="2013" name="BMC Genomics">
        <title>The genome and transcriptome of the pine saprophyte Ophiostoma piceae, and a comparison with the bark beetle-associated pine pathogen Grosmannia clavigera.</title>
        <authorList>
            <person name="Haridas S."/>
            <person name="Wang Y."/>
            <person name="Lim L."/>
            <person name="Massoumi Alamouti S."/>
            <person name="Jackman S."/>
            <person name="Docking R."/>
            <person name="Robertson G."/>
            <person name="Birol I."/>
            <person name="Bohlmann J."/>
            <person name="Breuil C."/>
        </authorList>
    </citation>
    <scope>NUCLEOTIDE SEQUENCE [LARGE SCALE GENOMIC DNA]</scope>
    <source>
        <strain evidence="10 11">UAMH 11346</strain>
    </source>
</reference>
<evidence type="ECO:0000259" key="8">
    <source>
        <dbReference type="Pfam" id="PF06911"/>
    </source>
</evidence>
<dbReference type="STRING" id="1262450.S3CP09"/>
<dbReference type="GO" id="GO:0051225">
    <property type="term" value="P:spindle assembly"/>
    <property type="evidence" value="ECO:0007669"/>
    <property type="project" value="TreeGrafter"/>
</dbReference>
<dbReference type="GO" id="GO:0000278">
    <property type="term" value="P:mitotic cell cycle"/>
    <property type="evidence" value="ECO:0007669"/>
    <property type="project" value="TreeGrafter"/>
</dbReference>
<dbReference type="VEuPathDB" id="FungiDB:F503_06515"/>
<keyword evidence="3" id="KW-0963">Cytoplasm</keyword>
<feature type="compositionally biased region" description="Polar residues" evidence="6">
    <location>
        <begin position="1261"/>
        <end position="1271"/>
    </location>
</feature>
<evidence type="ECO:0000256" key="6">
    <source>
        <dbReference type="SAM" id="MobiDB-lite"/>
    </source>
</evidence>
<dbReference type="GO" id="GO:0031122">
    <property type="term" value="P:cytoplasmic microtubule organization"/>
    <property type="evidence" value="ECO:0007669"/>
    <property type="project" value="TreeGrafter"/>
</dbReference>
<dbReference type="HOGENOM" id="CLU_269167_0_0_1"/>
<evidence type="ECO:0000256" key="3">
    <source>
        <dbReference type="ARBA" id="ARBA00022490"/>
    </source>
</evidence>
<evidence type="ECO:0000256" key="5">
    <source>
        <dbReference type="ARBA" id="ARBA00023212"/>
    </source>
</evidence>
<sequence>MASNDPKLLYAIPGVSAYHIANGAEESLTPAGPQTLSLLMVPTASSFADASIDNPSAESGARQQEEDFYLHLHLPPELDLPLPATTQIYHQPPSSYLIPRWDLGSGSGVFTRIEFPSVGSRKGLQEDVDTFETILAQCTAFLERAPPPKISSRKEKPASSGTVPSAAAAVRASVAAGAAGVASSSSSGHYAQPQQPYDQQKYHSGYPDSKKSQSQKSPSGSRSSSRTTMTKEVPAYNPADFKPGEAYATGSHSSNAGGQIVLIDEEDGSVIGEIGEGYQVIEDQALMPGSKDPVEIILPTEAHPNISVKPMTPQFVDEELHPAYKKSVLVSNAAVASRLIVATSEMVSKALQGQADKFAEKAVPVNKPITFQPSTHAHIRRINTLSTSAAGLSAKAVGQIGKVAQNVGAKLAGHKSPDVGSGSTKGRKSRTGLGPDGQPLDNFRPGLLNKSLMAFSTVADGIEQAGRHLLDTSSNAATTVVSSKWGSEAGEVTRNLTGGIKNVGLVYIDVTGVSRRAIIKSVAKGMVVGHVPGGGDLIVGGSNDPSTPGIGKSSRTSTMSSRVPFPAVLSKLNAFDKEIDCVTSHHDVPTSSTRHISRGTPMLHEILLSLSGHSSPILTDTAASQYSSGSTLTPPERDLLADLARLADLHVRLRAHAAHIAAIHPSVVCRAAAAAIISVHLAAFQRDVLAVESTVLRRDAALVGAYDIVPLTAVVGAFADWPRRMEWLWAVATYILPVVRAGEESKTSAPATSSSLIDHLRAELLTGYEDIERTARSLIRVAETAWLKQVSAWILYGRLPFDGSNTPSNLKNDDFFVQQQESTADTTGEYICLAQNLPSFVTPATAASMLFIGRSLVHLRAKTDSNRQANGPKASHWLAQDADTDSDAKSGFAGAHLSSQLQELAKLTYPLDGATFSRTIAHIRAFLSRTALRKLLPPSKVVDMLQLLRDFYLLGRGEFAMALVEQADETMRSRWQRADAAAVSSHSKNPKANTLTPSGARGMKAVIVKDGEVAAVLARTWAMLGAMSGKHANDDEGEEEDEGMELARETLRLVLQKGAAASSTVSTFTTPHNLRGPRQKMLAAIASTPFQNLLFSVPASLTLQIPYPLDLVLSTADLQAYSAIHAYLLSIRRAHIRLTGLWKLSSIRRHHPPPPAPPYGGGGRYRLEQVQMLRARYTERANALRSVWATTSAAIFFLAELEGYLQMEVVVELWDGFREWLGEGASENGTADREAAGRDDEDEDIWMAEAAEPPAEAATYAHSTATETESAQIHDPQSLATAHRRYLRQLVRRLLLDQGLRWTEPLYALLVSVDQLSALVHRLQSLWQALDLEADAGVVDAFVDLEREQQDALDALAGAEQNVRQGVLSVVGVLRELEREADDRGDVEDGEDDDYDDDESEARGGSRGGGLGLRPAGAYMPRRIGGLDRLLMKLDFGSWGG</sequence>
<dbReference type="InterPro" id="IPR042241">
    <property type="entry name" value="GCP_C_sf"/>
</dbReference>
<feature type="region of interest" description="Disordered" evidence="6">
    <location>
        <begin position="1380"/>
        <end position="1414"/>
    </location>
</feature>
<dbReference type="InterPro" id="IPR040457">
    <property type="entry name" value="GCP_C"/>
</dbReference>
<gene>
    <name evidence="10" type="ORF">F503_06515</name>
</gene>
<name>S3CP09_OPHP1</name>
<evidence type="ECO:0000259" key="9">
    <source>
        <dbReference type="Pfam" id="PF17681"/>
    </source>
</evidence>
<dbReference type="Pfam" id="PF06911">
    <property type="entry name" value="Senescence"/>
    <property type="match status" value="1"/>
</dbReference>
<organism evidence="10 11">
    <name type="scientific">Ophiostoma piceae (strain UAMH 11346)</name>
    <name type="common">Sap stain fungus</name>
    <dbReference type="NCBI Taxonomy" id="1262450"/>
    <lineage>
        <taxon>Eukaryota</taxon>
        <taxon>Fungi</taxon>
        <taxon>Dikarya</taxon>
        <taxon>Ascomycota</taxon>
        <taxon>Pezizomycotina</taxon>
        <taxon>Sordariomycetes</taxon>
        <taxon>Sordariomycetidae</taxon>
        <taxon>Ophiostomatales</taxon>
        <taxon>Ophiostomataceae</taxon>
        <taxon>Ophiostoma</taxon>
    </lineage>
</organism>
<dbReference type="Pfam" id="PF04130">
    <property type="entry name" value="GCP_C_terminal"/>
    <property type="match status" value="1"/>
</dbReference>
<dbReference type="GO" id="GO:0000930">
    <property type="term" value="C:gamma-tubulin complex"/>
    <property type="evidence" value="ECO:0007669"/>
    <property type="project" value="UniProtKB-ARBA"/>
</dbReference>
<dbReference type="PANTHER" id="PTHR19302:SF27">
    <property type="entry name" value="GAMMA-TUBULIN COMPLEX COMPONENT 4"/>
    <property type="match status" value="1"/>
</dbReference>
<feature type="region of interest" description="Disordered" evidence="6">
    <location>
        <begin position="538"/>
        <end position="558"/>
    </location>
</feature>
<dbReference type="GO" id="GO:0044732">
    <property type="term" value="C:mitotic spindle pole body"/>
    <property type="evidence" value="ECO:0007669"/>
    <property type="project" value="TreeGrafter"/>
</dbReference>
<comment type="similarity">
    <text evidence="2">Belongs to the TUBGCP family.</text>
</comment>
<dbReference type="GO" id="GO:0005874">
    <property type="term" value="C:microtubule"/>
    <property type="evidence" value="ECO:0007669"/>
    <property type="project" value="UniProtKB-KW"/>
</dbReference>
<dbReference type="EMBL" id="KE148181">
    <property type="protein sequence ID" value="EPE02315.1"/>
    <property type="molecule type" value="Genomic_DNA"/>
</dbReference>
<dbReference type="InterPro" id="IPR007259">
    <property type="entry name" value="GCP"/>
</dbReference>
<feature type="domain" description="Gamma tubulin complex component protein N-terminal" evidence="9">
    <location>
        <begin position="603"/>
        <end position="933"/>
    </location>
</feature>
<proteinExistence type="inferred from homology"/>
<feature type="region of interest" description="Disordered" evidence="6">
    <location>
        <begin position="411"/>
        <end position="441"/>
    </location>
</feature>
<feature type="compositionally biased region" description="Acidic residues" evidence="6">
    <location>
        <begin position="1385"/>
        <end position="1400"/>
    </location>
</feature>
<dbReference type="eggNOG" id="KOG2065">
    <property type="taxonomic scope" value="Eukaryota"/>
</dbReference>
<evidence type="ECO:0000259" key="7">
    <source>
        <dbReference type="Pfam" id="PF04130"/>
    </source>
</evidence>
<feature type="domain" description="Gamma tubulin complex component C-terminal" evidence="7">
    <location>
        <begin position="943"/>
        <end position="1436"/>
    </location>
</feature>
<comment type="subcellular location">
    <subcellularLocation>
        <location evidence="1">Cytoplasm</location>
        <location evidence="1">Cytoskeleton</location>
        <location evidence="1">Microtubule organizing center</location>
    </subcellularLocation>
</comment>
<accession>S3CP09</accession>
<feature type="region of interest" description="Disordered" evidence="6">
    <location>
        <begin position="1256"/>
        <end position="1275"/>
    </location>
</feature>
<dbReference type="Pfam" id="PF17681">
    <property type="entry name" value="GCP_N_terminal"/>
    <property type="match status" value="1"/>
</dbReference>
<dbReference type="InterPro" id="IPR009686">
    <property type="entry name" value="Senescence/spartin_C"/>
</dbReference>
<dbReference type="OMA" id="YICVENC"/>
<feature type="compositionally biased region" description="Low complexity" evidence="6">
    <location>
        <begin position="212"/>
        <end position="226"/>
    </location>
</feature>